<accession>A0A498NI95</accession>
<name>A0A498NI95_LABRO</name>
<keyword evidence="3" id="KW-1185">Reference proteome</keyword>
<gene>
    <name evidence="2" type="ORF">ROHU_016911</name>
</gene>
<feature type="signal peptide" evidence="1">
    <location>
        <begin position="1"/>
        <end position="20"/>
    </location>
</feature>
<evidence type="ECO:0000313" key="3">
    <source>
        <dbReference type="Proteomes" id="UP000290572"/>
    </source>
</evidence>
<organism evidence="2 3">
    <name type="scientific">Labeo rohita</name>
    <name type="common">Indian major carp</name>
    <name type="synonym">Cyprinus rohita</name>
    <dbReference type="NCBI Taxonomy" id="84645"/>
    <lineage>
        <taxon>Eukaryota</taxon>
        <taxon>Metazoa</taxon>
        <taxon>Chordata</taxon>
        <taxon>Craniata</taxon>
        <taxon>Vertebrata</taxon>
        <taxon>Euteleostomi</taxon>
        <taxon>Actinopterygii</taxon>
        <taxon>Neopterygii</taxon>
        <taxon>Teleostei</taxon>
        <taxon>Ostariophysi</taxon>
        <taxon>Cypriniformes</taxon>
        <taxon>Cyprinidae</taxon>
        <taxon>Labeoninae</taxon>
        <taxon>Labeonini</taxon>
        <taxon>Labeo</taxon>
    </lineage>
</organism>
<evidence type="ECO:0000256" key="1">
    <source>
        <dbReference type="SAM" id="SignalP"/>
    </source>
</evidence>
<dbReference type="AlphaFoldDB" id="A0A498NI95"/>
<feature type="chain" id="PRO_5019797454" evidence="1">
    <location>
        <begin position="21"/>
        <end position="329"/>
    </location>
</feature>
<sequence>MFQICLRLSSLNLSVHFLLHFWPHGSLIGGALDGVRVGSGAGSGVVAGVRVGFSAGTGAVAEVRVGSGTGSRAVAGVKVGSGAGTGTVAGVRVDSGADSGAVARVRVDSGAGSGAVARVRVDSSAGTGALAEVRVGSGAGSGAVARVSVDSGAGSSAVAAVRRNFVRETWVVSAIRQPQDYCFSASHRSRASSSIAVNALLNKPHDNLASTAETTNFPGILVSFGHANNSSDWKVYSILAKQTLINSKASFSRKIERILELISLDTTIVPHKIRLLVNVGPQQQAFNEPGSRPSSHLTHSLPASAQPFTTALPASAPFATGPLASVSRG</sequence>
<dbReference type="Proteomes" id="UP000290572">
    <property type="component" value="Unassembled WGS sequence"/>
</dbReference>
<evidence type="ECO:0000313" key="2">
    <source>
        <dbReference type="EMBL" id="RXN31590.1"/>
    </source>
</evidence>
<dbReference type="STRING" id="84645.A0A498NI95"/>
<keyword evidence="1" id="KW-0732">Signal</keyword>
<comment type="caution">
    <text evidence="2">The sequence shown here is derived from an EMBL/GenBank/DDBJ whole genome shotgun (WGS) entry which is preliminary data.</text>
</comment>
<dbReference type="EMBL" id="QBIY01011445">
    <property type="protein sequence ID" value="RXN31590.1"/>
    <property type="molecule type" value="Genomic_DNA"/>
</dbReference>
<reference evidence="2 3" key="1">
    <citation type="submission" date="2018-03" db="EMBL/GenBank/DDBJ databases">
        <title>Draft genome sequence of Rohu Carp (Labeo rohita).</title>
        <authorList>
            <person name="Das P."/>
            <person name="Kushwaha B."/>
            <person name="Joshi C.G."/>
            <person name="Kumar D."/>
            <person name="Nagpure N.S."/>
            <person name="Sahoo L."/>
            <person name="Das S.P."/>
            <person name="Bit A."/>
            <person name="Patnaik S."/>
            <person name="Meher P.K."/>
            <person name="Jayasankar P."/>
            <person name="Koringa P.G."/>
            <person name="Patel N.V."/>
            <person name="Hinsu A.T."/>
            <person name="Kumar R."/>
            <person name="Pandey M."/>
            <person name="Agarwal S."/>
            <person name="Srivastava S."/>
            <person name="Singh M."/>
            <person name="Iquebal M.A."/>
            <person name="Jaiswal S."/>
            <person name="Angadi U.B."/>
            <person name="Kumar N."/>
            <person name="Raza M."/>
            <person name="Shah T.M."/>
            <person name="Rai A."/>
            <person name="Jena J.K."/>
        </authorList>
    </citation>
    <scope>NUCLEOTIDE SEQUENCE [LARGE SCALE GENOMIC DNA]</scope>
    <source>
        <strain evidence="2">DASCIFA01</strain>
        <tissue evidence="2">Testis</tissue>
    </source>
</reference>
<protein>
    <submittedName>
        <fullName evidence="2">Uncharacterized protein</fullName>
    </submittedName>
</protein>
<proteinExistence type="predicted"/>